<sequence>MTQEAETVAVDLEFVSCQTCDAVFVASERRQTCPSCGGEPTGPYLQFVLDAAGLHLKDGGIPTAAPAPPAEEPAPEAEAPAAEAPAAEEPVEETDWLEVFVVGVTSYLQSGGGLGVTEDDLATVLLENLGAEPEDAAAAVGRLQAVRDLLRELTQLPVEAQVEVTVEPGPEEGGELEGEREPRQNA</sequence>
<name>A0A0F9NS27_9ZZZZ</name>
<dbReference type="AlphaFoldDB" id="A0A0F9NS27"/>
<evidence type="ECO:0000313" key="2">
    <source>
        <dbReference type="EMBL" id="KKM84097.1"/>
    </source>
</evidence>
<evidence type="ECO:0000256" key="1">
    <source>
        <dbReference type="SAM" id="MobiDB-lite"/>
    </source>
</evidence>
<dbReference type="CDD" id="cd00065">
    <property type="entry name" value="FYVE_like_SF"/>
    <property type="match status" value="1"/>
</dbReference>
<feature type="compositionally biased region" description="Low complexity" evidence="1">
    <location>
        <begin position="76"/>
        <end position="88"/>
    </location>
</feature>
<organism evidence="2">
    <name type="scientific">marine sediment metagenome</name>
    <dbReference type="NCBI Taxonomy" id="412755"/>
    <lineage>
        <taxon>unclassified sequences</taxon>
        <taxon>metagenomes</taxon>
        <taxon>ecological metagenomes</taxon>
    </lineage>
</organism>
<gene>
    <name evidence="2" type="ORF">LCGC14_1302670</name>
</gene>
<proteinExistence type="predicted"/>
<accession>A0A0F9NS27</accession>
<comment type="caution">
    <text evidence="2">The sequence shown here is derived from an EMBL/GenBank/DDBJ whole genome shotgun (WGS) entry which is preliminary data.</text>
</comment>
<feature type="region of interest" description="Disordered" evidence="1">
    <location>
        <begin position="161"/>
        <end position="186"/>
    </location>
</feature>
<feature type="compositionally biased region" description="Basic and acidic residues" evidence="1">
    <location>
        <begin position="177"/>
        <end position="186"/>
    </location>
</feature>
<reference evidence="2" key="1">
    <citation type="journal article" date="2015" name="Nature">
        <title>Complex archaea that bridge the gap between prokaryotes and eukaryotes.</title>
        <authorList>
            <person name="Spang A."/>
            <person name="Saw J.H."/>
            <person name="Jorgensen S.L."/>
            <person name="Zaremba-Niedzwiedzka K."/>
            <person name="Martijn J."/>
            <person name="Lind A.E."/>
            <person name="van Eijk R."/>
            <person name="Schleper C."/>
            <person name="Guy L."/>
            <person name="Ettema T.J."/>
        </authorList>
    </citation>
    <scope>NUCLEOTIDE SEQUENCE</scope>
</reference>
<dbReference type="EMBL" id="LAZR01007615">
    <property type="protein sequence ID" value="KKM84097.1"/>
    <property type="molecule type" value="Genomic_DNA"/>
</dbReference>
<feature type="region of interest" description="Disordered" evidence="1">
    <location>
        <begin position="59"/>
        <end position="92"/>
    </location>
</feature>
<protein>
    <submittedName>
        <fullName evidence="2">Uncharacterized protein</fullName>
    </submittedName>
</protein>